<evidence type="ECO:0000313" key="2">
    <source>
        <dbReference type="EMBL" id="CAK0874729.1"/>
    </source>
</evidence>
<evidence type="ECO:0008006" key="4">
    <source>
        <dbReference type="Google" id="ProtNLM"/>
    </source>
</evidence>
<gene>
    <name evidence="2" type="ORF">PCOR1329_LOCUS59543</name>
</gene>
<reference evidence="2" key="1">
    <citation type="submission" date="2023-10" db="EMBL/GenBank/DDBJ databases">
        <authorList>
            <person name="Chen Y."/>
            <person name="Shah S."/>
            <person name="Dougan E. K."/>
            <person name="Thang M."/>
            <person name="Chan C."/>
        </authorList>
    </citation>
    <scope>NUCLEOTIDE SEQUENCE [LARGE SCALE GENOMIC DNA]</scope>
</reference>
<feature type="region of interest" description="Disordered" evidence="1">
    <location>
        <begin position="1"/>
        <end position="29"/>
    </location>
</feature>
<organism evidence="2 3">
    <name type="scientific">Prorocentrum cordatum</name>
    <dbReference type="NCBI Taxonomy" id="2364126"/>
    <lineage>
        <taxon>Eukaryota</taxon>
        <taxon>Sar</taxon>
        <taxon>Alveolata</taxon>
        <taxon>Dinophyceae</taxon>
        <taxon>Prorocentrales</taxon>
        <taxon>Prorocentraceae</taxon>
        <taxon>Prorocentrum</taxon>
    </lineage>
</organism>
<protein>
    <recommendedName>
        <fullName evidence="4">Altered inheritance of mitochondria protein 24, mitochondrial</fullName>
    </recommendedName>
</protein>
<keyword evidence="3" id="KW-1185">Reference proteome</keyword>
<dbReference type="EMBL" id="CAUYUJ010017426">
    <property type="protein sequence ID" value="CAK0874729.1"/>
    <property type="molecule type" value="Genomic_DNA"/>
</dbReference>
<feature type="compositionally biased region" description="Acidic residues" evidence="1">
    <location>
        <begin position="134"/>
        <end position="163"/>
    </location>
</feature>
<comment type="caution">
    <text evidence="2">The sequence shown here is derived from an EMBL/GenBank/DDBJ whole genome shotgun (WGS) entry which is preliminary data.</text>
</comment>
<name>A0ABN9VN52_9DINO</name>
<feature type="region of interest" description="Disordered" evidence="1">
    <location>
        <begin position="95"/>
        <end position="167"/>
    </location>
</feature>
<evidence type="ECO:0000256" key="1">
    <source>
        <dbReference type="SAM" id="MobiDB-lite"/>
    </source>
</evidence>
<feature type="compositionally biased region" description="Basic and acidic residues" evidence="1">
    <location>
        <begin position="97"/>
        <end position="108"/>
    </location>
</feature>
<feature type="region of interest" description="Disordered" evidence="1">
    <location>
        <begin position="41"/>
        <end position="76"/>
    </location>
</feature>
<sequence length="444" mass="47718">PFGSGIGRGLVGPPGDMNADGEDDDDEPLQRTVKHVRVGRQEHRLQLPPYAPSLPPVTLAPTADQPSTIPLESLESLRPGDGLQRVTVKNTFVHVDGPLRRADSDEPILRTQSAPSGPSRVPTSPRRDSREVAIAEEEEKEGEDEGEDEQDEEEVQGGCDDDAPLQSTLTYDPFAAFSPTAAGGDPLGMPPMGTSSSSHDAVMWNPFGMAPYPGYGSPPWDYGMSLGEEAEIPPVGVLHCFHTESHGFGTVSPDLRQFRKGVGYEGRLSVLSEAQVHRGGRHRYLLQFTHGPLGKADGVGFVFASRLPCTKNIQKIVSVFLKQGGQIAMRIFGEIVRASGHVRPIAVGDWIEMDVDLDKSLACFKIWPCDLAGMLIPGKPDSTAEFNFAKKLSKALSKPVDLTLGHFACVIQNVGPPLSTNHVLVCIASAVGGYTTYAIHAVCV</sequence>
<dbReference type="Proteomes" id="UP001189429">
    <property type="component" value="Unassembled WGS sequence"/>
</dbReference>
<accession>A0ABN9VN52</accession>
<evidence type="ECO:0000313" key="3">
    <source>
        <dbReference type="Proteomes" id="UP001189429"/>
    </source>
</evidence>
<feature type="compositionally biased region" description="Gly residues" evidence="1">
    <location>
        <begin position="1"/>
        <end position="12"/>
    </location>
</feature>
<proteinExistence type="predicted"/>
<feature type="non-terminal residue" evidence="2">
    <location>
        <position position="1"/>
    </location>
</feature>